<evidence type="ECO:0000313" key="2">
    <source>
        <dbReference type="Proteomes" id="UP000735302"/>
    </source>
</evidence>
<dbReference type="Proteomes" id="UP000735302">
    <property type="component" value="Unassembled WGS sequence"/>
</dbReference>
<protein>
    <submittedName>
        <fullName evidence="1">Uncharacterized protein</fullName>
    </submittedName>
</protein>
<comment type="caution">
    <text evidence="1">The sequence shown here is derived from an EMBL/GenBank/DDBJ whole genome shotgun (WGS) entry which is preliminary data.</text>
</comment>
<organism evidence="1 2">
    <name type="scientific">Plakobranchus ocellatus</name>
    <dbReference type="NCBI Taxonomy" id="259542"/>
    <lineage>
        <taxon>Eukaryota</taxon>
        <taxon>Metazoa</taxon>
        <taxon>Spiralia</taxon>
        <taxon>Lophotrochozoa</taxon>
        <taxon>Mollusca</taxon>
        <taxon>Gastropoda</taxon>
        <taxon>Heterobranchia</taxon>
        <taxon>Euthyneura</taxon>
        <taxon>Panpulmonata</taxon>
        <taxon>Sacoglossa</taxon>
        <taxon>Placobranchoidea</taxon>
        <taxon>Plakobranchidae</taxon>
        <taxon>Plakobranchus</taxon>
    </lineage>
</organism>
<reference evidence="1 2" key="1">
    <citation type="journal article" date="2021" name="Elife">
        <title>Chloroplast acquisition without the gene transfer in kleptoplastic sea slugs, Plakobranchus ocellatus.</title>
        <authorList>
            <person name="Maeda T."/>
            <person name="Takahashi S."/>
            <person name="Yoshida T."/>
            <person name="Shimamura S."/>
            <person name="Takaki Y."/>
            <person name="Nagai Y."/>
            <person name="Toyoda A."/>
            <person name="Suzuki Y."/>
            <person name="Arimoto A."/>
            <person name="Ishii H."/>
            <person name="Satoh N."/>
            <person name="Nishiyama T."/>
            <person name="Hasebe M."/>
            <person name="Maruyama T."/>
            <person name="Minagawa J."/>
            <person name="Obokata J."/>
            <person name="Shigenobu S."/>
        </authorList>
    </citation>
    <scope>NUCLEOTIDE SEQUENCE [LARGE SCALE GENOMIC DNA]</scope>
</reference>
<gene>
    <name evidence="1" type="ORF">PoB_003519400</name>
</gene>
<dbReference type="EMBL" id="BLXT01003974">
    <property type="protein sequence ID" value="GFO08689.1"/>
    <property type="molecule type" value="Genomic_DNA"/>
</dbReference>
<evidence type="ECO:0000313" key="1">
    <source>
        <dbReference type="EMBL" id="GFO08689.1"/>
    </source>
</evidence>
<sequence>MEPSALLKTRWSRKEVCPQWGFGGTVDSETRPEICRDTSVTDDQALILRPTQYQCIVYNISMLSLEGTTDHHKSKFPPGVTHVMAIRQTSSSSWPGLVTFHHQLPTRLDSY</sequence>
<dbReference type="AlphaFoldDB" id="A0AAV4ALR6"/>
<keyword evidence="2" id="KW-1185">Reference proteome</keyword>
<name>A0AAV4ALR6_9GAST</name>
<proteinExistence type="predicted"/>
<accession>A0AAV4ALR6</accession>